<dbReference type="SUPFAM" id="SSF74924">
    <property type="entry name" value="Cap-Gly domain"/>
    <property type="match status" value="1"/>
</dbReference>
<feature type="compositionally biased region" description="Basic and acidic residues" evidence="2">
    <location>
        <begin position="48"/>
        <end position="59"/>
    </location>
</feature>
<evidence type="ECO:0000256" key="2">
    <source>
        <dbReference type="SAM" id="MobiDB-lite"/>
    </source>
</evidence>
<reference evidence="4 5" key="1">
    <citation type="journal article" date="2011" name="J. Gen. Appl. Microbiol.">
        <title>Draft genome sequencing of the enigmatic basidiomycete Mixia osmundae.</title>
        <authorList>
            <person name="Nishida H."/>
            <person name="Nagatsuka Y."/>
            <person name="Sugiyama J."/>
        </authorList>
    </citation>
    <scope>NUCLEOTIDE SEQUENCE [LARGE SCALE GENOMIC DNA]</scope>
    <source>
        <strain evidence="5">CBS 9802 / IAM 14324 / JCM 22182 / KY 12970</strain>
    </source>
</reference>
<name>G7E2J4_MIXOS</name>
<dbReference type="SMART" id="SM01052">
    <property type="entry name" value="CAP_GLY"/>
    <property type="match status" value="1"/>
</dbReference>
<dbReference type="InterPro" id="IPR000938">
    <property type="entry name" value="CAP-Gly_domain"/>
</dbReference>
<feature type="compositionally biased region" description="Polar residues" evidence="2">
    <location>
        <begin position="157"/>
        <end position="173"/>
    </location>
</feature>
<feature type="region of interest" description="Disordered" evidence="2">
    <location>
        <begin position="48"/>
        <end position="173"/>
    </location>
</feature>
<accession>G7E2J4</accession>
<dbReference type="AlphaFoldDB" id="G7E2J4"/>
<feature type="compositionally biased region" description="Low complexity" evidence="2">
    <location>
        <begin position="65"/>
        <end position="83"/>
    </location>
</feature>
<dbReference type="HOGENOM" id="CLU_008637_0_0_1"/>
<feature type="domain" description="CAP-Gly" evidence="3">
    <location>
        <begin position="200"/>
        <end position="245"/>
    </location>
</feature>
<dbReference type="PANTHER" id="PTHR18916">
    <property type="entry name" value="DYNACTIN 1-RELATED MICROTUBULE-BINDING"/>
    <property type="match status" value="1"/>
</dbReference>
<keyword evidence="1" id="KW-0175">Coiled coil</keyword>
<proteinExistence type="predicted"/>
<sequence>MSYIPRPSTPEPPGSPRKRVSMGLPQPAPAGGTAAIESKEMALFREAMKANNPRIHDTIDPATPVTSVRTRTHTSNSVSSSVNGAQNGTPLQRAGMDRSIPPRPGSSLLRPNSRLSQASSSSVRAHRDDTEASSKTALPRPKTPTSAMRKSVGHAVSTPTKTPFRGSTSVQPTDSANVPALSIGDSVRALGYEGILRYIGTVDFKPGQWAGLELAPGFTGKGKNDGSVQGTRYFECSPLCGIFVPAAKVVAAMAPPPVPVSPIRKTVKAKPRMSVAPQRTYSQARQAEAKITQGSRASQLVGISSAQLAKRRDGSTSPTPDGPTSKSGKSLSRSTAAAPTPPASTRRSIGLGVPSTSGTAQGRVLSASVTNRIVSTPVRARQLSAKPTHTPEVPPLPTALDASLSRSVSSVAPSVSRTSSALVGRRQSTDVRNAVDSRRLSSADPHAQNLEQSPVRSMSRQASFSSIGNAPRSPSVNRRASFQLHARGISGDSGGFETAGIREESSTAEIKLQLAAMGKMLSEQEAKTDLANKDLMSALADKQRLEKSLDNAGSTKTALEARINLLEASIQDLTLHKDRAQQASEGHAAEVEKLRQMSSIHASTLSEIESRHDRDLQSMGSTRRDLEQEVERLKVAGAELCGQYEARIADIRAKQQSTESELLDAQRELDSFRNEQEKAVTSADPGSSVFAIDNETLKADNAHLRRKINHMEEQLEQAKEALEQELDAVRGQADDHEGKKLQMQTELTTLTVAHEQLRVSSADTARRLQAAEHAARDSQTRLEAERDELETLRHSSTTIATVNDELKRISQMLLAAQVERDSALEKAAEAQARQDELIEELALMEDIKQDSRDLAELEATLAARDAKLASLRTQGSTFKVNGNGHTNSRDDANVLLAQLRVENEETLAQNKNLVAEMESMRDVQQALEATVENLMAEMDRSGPGNASGSNELQEEVRRLNQEIIDLESLVEAKIFKEEEMDQQLGQMERYVNLVNKARLNGFIDEDDPGQPVLASDDLFCDDCGIHGHSTAECPAADEMY</sequence>
<feature type="region of interest" description="Disordered" evidence="2">
    <location>
        <begin position="1"/>
        <end position="34"/>
    </location>
</feature>
<dbReference type="Gene3D" id="2.30.30.190">
    <property type="entry name" value="CAP Gly-rich-like domain"/>
    <property type="match status" value="1"/>
</dbReference>
<dbReference type="InterPro" id="IPR036859">
    <property type="entry name" value="CAP-Gly_dom_sf"/>
</dbReference>
<organism evidence="4 5">
    <name type="scientific">Mixia osmundae (strain CBS 9802 / IAM 14324 / JCM 22182 / KY 12970)</name>
    <dbReference type="NCBI Taxonomy" id="764103"/>
    <lineage>
        <taxon>Eukaryota</taxon>
        <taxon>Fungi</taxon>
        <taxon>Dikarya</taxon>
        <taxon>Basidiomycota</taxon>
        <taxon>Pucciniomycotina</taxon>
        <taxon>Mixiomycetes</taxon>
        <taxon>Mixiales</taxon>
        <taxon>Mixiaceae</taxon>
        <taxon>Mixia</taxon>
    </lineage>
</organism>
<feature type="compositionally biased region" description="Basic and acidic residues" evidence="2">
    <location>
        <begin position="608"/>
        <end position="623"/>
    </location>
</feature>
<evidence type="ECO:0000256" key="1">
    <source>
        <dbReference type="SAM" id="Coils"/>
    </source>
</evidence>
<protein>
    <recommendedName>
        <fullName evidence="3">CAP-Gly domain-containing protein</fullName>
    </recommendedName>
</protein>
<keyword evidence="5" id="KW-1185">Reference proteome</keyword>
<feature type="compositionally biased region" description="Low complexity" evidence="2">
    <location>
        <begin position="113"/>
        <end position="122"/>
    </location>
</feature>
<gene>
    <name evidence="4" type="primary">Mo03729</name>
    <name evidence="4" type="ORF">E5Q_03729</name>
</gene>
<feature type="compositionally biased region" description="Basic and acidic residues" evidence="2">
    <location>
        <begin position="427"/>
        <end position="441"/>
    </location>
</feature>
<feature type="compositionally biased region" description="Polar residues" evidence="2">
    <location>
        <begin position="315"/>
        <end position="331"/>
    </location>
</feature>
<reference evidence="4 5" key="2">
    <citation type="journal article" date="2012" name="Open Biol.">
        <title>Characteristics of nucleosomes and linker DNA regions on the genome of the basidiomycete Mixia osmundae revealed by mono- and dinucleosome mapping.</title>
        <authorList>
            <person name="Nishida H."/>
            <person name="Kondo S."/>
            <person name="Matsumoto T."/>
            <person name="Suzuki Y."/>
            <person name="Yoshikawa H."/>
            <person name="Taylor T.D."/>
            <person name="Sugiyama J."/>
        </authorList>
    </citation>
    <scope>NUCLEOTIDE SEQUENCE [LARGE SCALE GENOMIC DNA]</scope>
    <source>
        <strain evidence="5">CBS 9802 / IAM 14324 / JCM 22182 / KY 12970</strain>
    </source>
</reference>
<feature type="compositionally biased region" description="Polar residues" evidence="2">
    <location>
        <begin position="449"/>
        <end position="476"/>
    </location>
</feature>
<feature type="region of interest" description="Disordered" evidence="2">
    <location>
        <begin position="378"/>
        <end position="476"/>
    </location>
</feature>
<dbReference type="Proteomes" id="UP000009131">
    <property type="component" value="Unassembled WGS sequence"/>
</dbReference>
<dbReference type="OrthoDB" id="2130750at2759"/>
<evidence type="ECO:0000313" key="5">
    <source>
        <dbReference type="Proteomes" id="UP000009131"/>
    </source>
</evidence>
<dbReference type="PROSITE" id="PS00845">
    <property type="entry name" value="CAP_GLY_1"/>
    <property type="match status" value="1"/>
</dbReference>
<feature type="region of interest" description="Disordered" evidence="2">
    <location>
        <begin position="603"/>
        <end position="623"/>
    </location>
</feature>
<feature type="compositionally biased region" description="Low complexity" evidence="2">
    <location>
        <begin position="402"/>
        <end position="421"/>
    </location>
</feature>
<evidence type="ECO:0000259" key="3">
    <source>
        <dbReference type="PROSITE" id="PS50245"/>
    </source>
</evidence>
<feature type="coiled-coil region" evidence="1">
    <location>
        <begin position="768"/>
        <end position="969"/>
    </location>
</feature>
<dbReference type="PROSITE" id="PS50245">
    <property type="entry name" value="CAP_GLY_2"/>
    <property type="match status" value="1"/>
</dbReference>
<feature type="region of interest" description="Disordered" evidence="2">
    <location>
        <begin position="259"/>
        <end position="362"/>
    </location>
</feature>
<feature type="compositionally biased region" description="Polar residues" evidence="2">
    <location>
        <begin position="292"/>
        <end position="307"/>
    </location>
</feature>
<dbReference type="InParanoid" id="G7E2J4"/>
<dbReference type="Pfam" id="PF01302">
    <property type="entry name" value="CAP_GLY"/>
    <property type="match status" value="1"/>
</dbReference>
<feature type="compositionally biased region" description="Low complexity" evidence="2">
    <location>
        <begin position="332"/>
        <end position="348"/>
    </location>
</feature>
<evidence type="ECO:0000313" key="4">
    <source>
        <dbReference type="EMBL" id="GAA97054.1"/>
    </source>
</evidence>
<dbReference type="EMBL" id="BABT02000110">
    <property type="protein sequence ID" value="GAA97054.1"/>
    <property type="molecule type" value="Genomic_DNA"/>
</dbReference>
<dbReference type="STRING" id="764103.G7E2J4"/>
<comment type="caution">
    <text evidence="4">The sequence shown here is derived from an EMBL/GenBank/DDBJ whole genome shotgun (WGS) entry which is preliminary data.</text>
</comment>
<dbReference type="eggNOG" id="KOG4568">
    <property type="taxonomic scope" value="Eukaryota"/>
</dbReference>